<protein>
    <recommendedName>
        <fullName evidence="2">Calcineurin-like phosphoesterase domain-containing protein</fullName>
    </recommendedName>
</protein>
<reference evidence="3 4" key="1">
    <citation type="submission" date="2018-09" db="EMBL/GenBank/DDBJ databases">
        <authorList>
            <person name="Zhu H."/>
        </authorList>
    </citation>
    <scope>NUCLEOTIDE SEQUENCE [LARGE SCALE GENOMIC DNA]</scope>
    <source>
        <strain evidence="3 4">K2W22B-5</strain>
    </source>
</reference>
<dbReference type="InterPro" id="IPR004843">
    <property type="entry name" value="Calcineurin-like_PHP"/>
</dbReference>
<dbReference type="PANTHER" id="PTHR47691">
    <property type="entry name" value="REGULATOR-RELATED"/>
    <property type="match status" value="1"/>
</dbReference>
<dbReference type="SMART" id="SM00028">
    <property type="entry name" value="TPR"/>
    <property type="match status" value="5"/>
</dbReference>
<organism evidence="3 4">
    <name type="scientific">Azospirillum cavernae</name>
    <dbReference type="NCBI Taxonomy" id="2320860"/>
    <lineage>
        <taxon>Bacteria</taxon>
        <taxon>Pseudomonadati</taxon>
        <taxon>Pseudomonadota</taxon>
        <taxon>Alphaproteobacteria</taxon>
        <taxon>Rhodospirillales</taxon>
        <taxon>Azospirillaceae</taxon>
        <taxon>Azospirillum</taxon>
    </lineage>
</organism>
<dbReference type="InterPro" id="IPR011990">
    <property type="entry name" value="TPR-like_helical_dom_sf"/>
</dbReference>
<feature type="compositionally biased region" description="Pro residues" evidence="1">
    <location>
        <begin position="323"/>
        <end position="337"/>
    </location>
</feature>
<dbReference type="InterPro" id="IPR019734">
    <property type="entry name" value="TPR_rpt"/>
</dbReference>
<sequence length="1013" mass="109745">MKARWLHISDFHFAGGDPYDRNVVLNALVASLRRFQDQRHGADLVFATGDIAQKGQASEYAAATGFFDAVLKELGLGRERLFVVPGNHDVDRRQGSRLLRTLATREDADEHFAPDIGNPHITLKQNAFLTWYNQYFNGIRVFPERTTCGPVEAVDLPGGRVGVLPINSALFCQDEKDHAKLWVGRRCLDDGIRALAGLTPKPALTVALLHHPLTWLHPVEQSNIKAILQRDVDVVLRGHMHESDVDDVAGVAGRALHIAAGATFQSRRWPNRAFFASLENGQVELFPIRYEDSPQEAWTLDTSLFPGPGYRRGFPIPSLSTPTSPPPLPPPPPPPSLAAPRTNIPALRKLTLVGRDGLLAQVSAALGAPERDSVLVLRGAPGVGKSELAREYARRNAHRYPGGAFVIEAGGRAIAVGLAEIGRAHLDMSFPPDLPLDDQGVRVARALRAAPCLLIFDNVVAVDDILPWLPPAGTPGHTLLTSLLDSWGAVAPDLAVQPLSDADALTLVEQLAGAEIARSHGAALLRQAGGLPVQLVPASATLKKEAERGRLDVVGLSLEPSTERSFSGVYRLLEPSAQLLLHAAARLESQAIASDALAEHLTTGAGWTEAMFRRHLTACLDLHLLDGAATLRMHQLFAAFLNAQPVAPALADSFQRVVAAQARALVAVADEVTDQPNRADLAARLFLFQPDAARWTVSGAVLTADDAFAVGRALYEIGRFEEALAWEMWAVENADQEASDDPVDHERKGEGFHNVGGSLSRLGRYAAAQNWFERAVAEKEQGDAHGRVDHKSLGSSLHEVGICLSRLGRYAAAQEWFERAVAEAEQGDVHGRVDHAYLGRSLHQVGMCLLGLGQPAAAQEWFERAVAETEQGDVHGRVDHASLGRSQQQVGKCLSHLGQPAAAQEWFERAVAEKEQGDVHGRIDHESLGKSLHEVGNCLFRLGQPAAAQEWFERAVAETEQGDVHGRVDHQSLAISLESVGVCLSELDRPDEAQVWFARAEAENAIPNEPGVR</sequence>
<dbReference type="SUPFAM" id="SSF52540">
    <property type="entry name" value="P-loop containing nucleoside triphosphate hydrolases"/>
    <property type="match status" value="1"/>
</dbReference>
<feature type="region of interest" description="Disordered" evidence="1">
    <location>
        <begin position="315"/>
        <end position="339"/>
    </location>
</feature>
<dbReference type="SUPFAM" id="SSF48452">
    <property type="entry name" value="TPR-like"/>
    <property type="match status" value="3"/>
</dbReference>
<proteinExistence type="predicted"/>
<comment type="caution">
    <text evidence="3">The sequence shown here is derived from an EMBL/GenBank/DDBJ whole genome shotgun (WGS) entry which is preliminary data.</text>
</comment>
<dbReference type="EMBL" id="QYUL01000002">
    <property type="protein sequence ID" value="RJF82257.1"/>
    <property type="molecule type" value="Genomic_DNA"/>
</dbReference>
<dbReference type="Proteomes" id="UP000283458">
    <property type="component" value="Unassembled WGS sequence"/>
</dbReference>
<dbReference type="Gene3D" id="3.60.21.10">
    <property type="match status" value="1"/>
</dbReference>
<dbReference type="Gene3D" id="3.40.50.300">
    <property type="entry name" value="P-loop containing nucleotide triphosphate hydrolases"/>
    <property type="match status" value="1"/>
</dbReference>
<accession>A0A418VYK5</accession>
<gene>
    <name evidence="3" type="ORF">D3877_19630</name>
</gene>
<name>A0A418VYK5_9PROT</name>
<dbReference type="InterPro" id="IPR027417">
    <property type="entry name" value="P-loop_NTPase"/>
</dbReference>
<dbReference type="SUPFAM" id="SSF56300">
    <property type="entry name" value="Metallo-dependent phosphatases"/>
    <property type="match status" value="1"/>
</dbReference>
<keyword evidence="4" id="KW-1185">Reference proteome</keyword>
<evidence type="ECO:0000259" key="2">
    <source>
        <dbReference type="Pfam" id="PF00149"/>
    </source>
</evidence>
<dbReference type="Pfam" id="PF13424">
    <property type="entry name" value="TPR_12"/>
    <property type="match status" value="1"/>
</dbReference>
<evidence type="ECO:0000313" key="4">
    <source>
        <dbReference type="Proteomes" id="UP000283458"/>
    </source>
</evidence>
<dbReference type="PANTHER" id="PTHR47691:SF3">
    <property type="entry name" value="HTH-TYPE TRANSCRIPTIONAL REGULATOR RV0890C-RELATED"/>
    <property type="match status" value="1"/>
</dbReference>
<feature type="domain" description="Calcineurin-like phosphoesterase" evidence="2">
    <location>
        <begin position="6"/>
        <end position="242"/>
    </location>
</feature>
<dbReference type="OrthoDB" id="7301107at2"/>
<dbReference type="AlphaFoldDB" id="A0A418VYK5"/>
<dbReference type="RefSeq" id="WP_119832339.1">
    <property type="nucleotide sequence ID" value="NZ_QYUL01000002.1"/>
</dbReference>
<dbReference type="Pfam" id="PF00149">
    <property type="entry name" value="Metallophos"/>
    <property type="match status" value="1"/>
</dbReference>
<evidence type="ECO:0000313" key="3">
    <source>
        <dbReference type="EMBL" id="RJF82257.1"/>
    </source>
</evidence>
<dbReference type="InterPro" id="IPR029052">
    <property type="entry name" value="Metallo-depent_PP-like"/>
</dbReference>
<dbReference type="GO" id="GO:0016787">
    <property type="term" value="F:hydrolase activity"/>
    <property type="evidence" value="ECO:0007669"/>
    <property type="project" value="InterPro"/>
</dbReference>
<dbReference type="Gene3D" id="1.25.40.10">
    <property type="entry name" value="Tetratricopeptide repeat domain"/>
    <property type="match status" value="2"/>
</dbReference>
<evidence type="ECO:0000256" key="1">
    <source>
        <dbReference type="SAM" id="MobiDB-lite"/>
    </source>
</evidence>